<evidence type="ECO:0000313" key="1">
    <source>
        <dbReference type="EMBL" id="KAG1810703.1"/>
    </source>
</evidence>
<sequence>MHVDEYQTTEVTCSTFALYSSSLTKLVDQALAVVESGDIDQAMNKRWEFLEKLESNFNH</sequence>
<dbReference type="EMBL" id="JABBWG010000032">
    <property type="protein sequence ID" value="KAG1810703.1"/>
    <property type="molecule type" value="Genomic_DNA"/>
</dbReference>
<dbReference type="Proteomes" id="UP000807769">
    <property type="component" value="Unassembled WGS sequence"/>
</dbReference>
<proteinExistence type="predicted"/>
<reference evidence="1" key="1">
    <citation type="journal article" date="2020" name="New Phytol.">
        <title>Comparative genomics reveals dynamic genome evolution in host specialist ectomycorrhizal fungi.</title>
        <authorList>
            <person name="Lofgren L.A."/>
            <person name="Nguyen N.H."/>
            <person name="Vilgalys R."/>
            <person name="Ruytinx J."/>
            <person name="Liao H.L."/>
            <person name="Branco S."/>
            <person name="Kuo A."/>
            <person name="LaButti K."/>
            <person name="Lipzen A."/>
            <person name="Andreopoulos W."/>
            <person name="Pangilinan J."/>
            <person name="Riley R."/>
            <person name="Hundley H."/>
            <person name="Na H."/>
            <person name="Barry K."/>
            <person name="Grigoriev I.V."/>
            <person name="Stajich J.E."/>
            <person name="Kennedy P.G."/>
        </authorList>
    </citation>
    <scope>NUCLEOTIDE SEQUENCE</scope>
    <source>
        <strain evidence="1">MN1</strain>
    </source>
</reference>
<dbReference type="AlphaFoldDB" id="A0A9P7E4P1"/>
<evidence type="ECO:0000313" key="2">
    <source>
        <dbReference type="Proteomes" id="UP000807769"/>
    </source>
</evidence>
<dbReference type="OrthoDB" id="2683202at2759"/>
<organism evidence="1 2">
    <name type="scientific">Suillus subaureus</name>
    <dbReference type="NCBI Taxonomy" id="48587"/>
    <lineage>
        <taxon>Eukaryota</taxon>
        <taxon>Fungi</taxon>
        <taxon>Dikarya</taxon>
        <taxon>Basidiomycota</taxon>
        <taxon>Agaricomycotina</taxon>
        <taxon>Agaricomycetes</taxon>
        <taxon>Agaricomycetidae</taxon>
        <taxon>Boletales</taxon>
        <taxon>Suillineae</taxon>
        <taxon>Suillaceae</taxon>
        <taxon>Suillus</taxon>
    </lineage>
</organism>
<keyword evidence="2" id="KW-1185">Reference proteome</keyword>
<dbReference type="RefSeq" id="XP_041189599.1">
    <property type="nucleotide sequence ID" value="XM_041336556.1"/>
</dbReference>
<accession>A0A9P7E4P1</accession>
<comment type="caution">
    <text evidence="1">The sequence shown here is derived from an EMBL/GenBank/DDBJ whole genome shotgun (WGS) entry which is preliminary data.</text>
</comment>
<name>A0A9P7E4P1_9AGAM</name>
<gene>
    <name evidence="1" type="ORF">BJ212DRAFT_1378208</name>
</gene>
<protein>
    <submittedName>
        <fullName evidence="1">Uncharacterized protein</fullName>
    </submittedName>
</protein>
<dbReference type="GeneID" id="64630573"/>